<feature type="compositionally biased region" description="Basic residues" evidence="1">
    <location>
        <begin position="239"/>
        <end position="249"/>
    </location>
</feature>
<sequence length="363" mass="39685">MESRSIAELRSICKQRGLKLNKQSKKEDYHIVLEEKKLALDAEEKKTAAEKAAAGLALEKKKLALKEKKALMAHQRSRKNWSGCQREPLSQLKMLAVTMKCVAKTDVPATVRTESGTESRFSLLADALSGRHGNIDAACLAGNPDIRVPETVKTDDGLRAARVVDERDAERHKEGTKEGPEKTEGRPTTREPRKPVVQDRIETGEEPEERELRHVPGGTWLNQVPFLTGDDSPVDSQAYRKKGTKGKPRPSRDVAVSARLLAAVSPPGTCFLGGNVRVPSPSFSALSSGVHLFLDSPGVFRRVLSVLLLLPAESVVHLYHLRNPEIRVHGAGVRPLAAMGTADAFLRRARTAPVGGDRSCVSR</sequence>
<feature type="region of interest" description="Disordered" evidence="1">
    <location>
        <begin position="164"/>
        <end position="251"/>
    </location>
</feature>
<evidence type="ECO:0000313" key="2">
    <source>
        <dbReference type="EMBL" id="KAJ1086343.1"/>
    </source>
</evidence>
<comment type="caution">
    <text evidence="2">The sequence shown here is derived from an EMBL/GenBank/DDBJ whole genome shotgun (WGS) entry which is preliminary data.</text>
</comment>
<dbReference type="EMBL" id="JANPWB010000016">
    <property type="protein sequence ID" value="KAJ1086343.1"/>
    <property type="molecule type" value="Genomic_DNA"/>
</dbReference>
<dbReference type="AlphaFoldDB" id="A0AAV7LAC5"/>
<reference evidence="2" key="1">
    <citation type="journal article" date="2022" name="bioRxiv">
        <title>Sequencing and chromosome-scale assembly of the giantPleurodeles waltlgenome.</title>
        <authorList>
            <person name="Brown T."/>
            <person name="Elewa A."/>
            <person name="Iarovenko S."/>
            <person name="Subramanian E."/>
            <person name="Araus A.J."/>
            <person name="Petzold A."/>
            <person name="Susuki M."/>
            <person name="Suzuki K.-i.T."/>
            <person name="Hayashi T."/>
            <person name="Toyoda A."/>
            <person name="Oliveira C."/>
            <person name="Osipova E."/>
            <person name="Leigh N.D."/>
            <person name="Simon A."/>
            <person name="Yun M.H."/>
        </authorList>
    </citation>
    <scope>NUCLEOTIDE SEQUENCE</scope>
    <source>
        <strain evidence="2">20211129_DDA</strain>
        <tissue evidence="2">Liver</tissue>
    </source>
</reference>
<proteinExistence type="predicted"/>
<name>A0AAV7LAC5_PLEWA</name>
<keyword evidence="3" id="KW-1185">Reference proteome</keyword>
<evidence type="ECO:0008006" key="4">
    <source>
        <dbReference type="Google" id="ProtNLM"/>
    </source>
</evidence>
<organism evidence="2 3">
    <name type="scientific">Pleurodeles waltl</name>
    <name type="common">Iberian ribbed newt</name>
    <dbReference type="NCBI Taxonomy" id="8319"/>
    <lineage>
        <taxon>Eukaryota</taxon>
        <taxon>Metazoa</taxon>
        <taxon>Chordata</taxon>
        <taxon>Craniata</taxon>
        <taxon>Vertebrata</taxon>
        <taxon>Euteleostomi</taxon>
        <taxon>Amphibia</taxon>
        <taxon>Batrachia</taxon>
        <taxon>Caudata</taxon>
        <taxon>Salamandroidea</taxon>
        <taxon>Salamandridae</taxon>
        <taxon>Pleurodelinae</taxon>
        <taxon>Pleurodeles</taxon>
    </lineage>
</organism>
<evidence type="ECO:0000313" key="3">
    <source>
        <dbReference type="Proteomes" id="UP001066276"/>
    </source>
</evidence>
<evidence type="ECO:0000256" key="1">
    <source>
        <dbReference type="SAM" id="MobiDB-lite"/>
    </source>
</evidence>
<protein>
    <recommendedName>
        <fullName evidence="4">SAP domain-containing protein</fullName>
    </recommendedName>
</protein>
<accession>A0AAV7LAC5</accession>
<gene>
    <name evidence="2" type="ORF">NDU88_006463</name>
</gene>
<feature type="compositionally biased region" description="Basic and acidic residues" evidence="1">
    <location>
        <begin position="164"/>
        <end position="203"/>
    </location>
</feature>
<dbReference type="Proteomes" id="UP001066276">
    <property type="component" value="Chromosome 12"/>
</dbReference>